<keyword evidence="1" id="KW-0540">Nuclease</keyword>
<dbReference type="Proteomes" id="UP000753961">
    <property type="component" value="Unassembled WGS sequence"/>
</dbReference>
<keyword evidence="1" id="KW-0378">Hydrolase</keyword>
<protein>
    <submittedName>
        <fullName evidence="1">Uma2 family endonuclease</fullName>
    </submittedName>
</protein>
<name>A0A953HJB5_9BACT</name>
<reference evidence="1" key="1">
    <citation type="submission" date="2021-06" db="EMBL/GenBank/DDBJ databases">
        <title>44 bacteria genomes isolated from Dapeng, Shenzhen.</title>
        <authorList>
            <person name="Zheng W."/>
            <person name="Yu S."/>
            <person name="Huang Y."/>
        </authorList>
    </citation>
    <scope>NUCLEOTIDE SEQUENCE</scope>
    <source>
        <strain evidence="1">DP5N28-2</strain>
    </source>
</reference>
<dbReference type="EMBL" id="JAHVHU010000002">
    <property type="protein sequence ID" value="MBY5956919.1"/>
    <property type="molecule type" value="Genomic_DNA"/>
</dbReference>
<keyword evidence="2" id="KW-1185">Reference proteome</keyword>
<proteinExistence type="predicted"/>
<dbReference type="GO" id="GO:0004519">
    <property type="term" value="F:endonuclease activity"/>
    <property type="evidence" value="ECO:0007669"/>
    <property type="project" value="UniProtKB-KW"/>
</dbReference>
<dbReference type="AlphaFoldDB" id="A0A953HJB5"/>
<evidence type="ECO:0000313" key="2">
    <source>
        <dbReference type="Proteomes" id="UP000753961"/>
    </source>
</evidence>
<comment type="caution">
    <text evidence="1">The sequence shown here is derived from an EMBL/GenBank/DDBJ whole genome shotgun (WGS) entry which is preliminary data.</text>
</comment>
<sequence>MKWPIYTSPGIPECWVVNLPEDWVVNLPEDRIEVYSDPESDRYKDQTIFNPGDKVFDVSEILINRYK</sequence>
<organism evidence="1 2">
    <name type="scientific">Membranihabitans marinus</name>
    <dbReference type="NCBI Taxonomy" id="1227546"/>
    <lineage>
        <taxon>Bacteria</taxon>
        <taxon>Pseudomonadati</taxon>
        <taxon>Bacteroidota</taxon>
        <taxon>Saprospiria</taxon>
        <taxon>Saprospirales</taxon>
        <taxon>Saprospiraceae</taxon>
        <taxon>Membranihabitans</taxon>
    </lineage>
</organism>
<evidence type="ECO:0000313" key="1">
    <source>
        <dbReference type="EMBL" id="MBY5956919.1"/>
    </source>
</evidence>
<keyword evidence="1" id="KW-0255">Endonuclease</keyword>
<accession>A0A953HJB5</accession>
<gene>
    <name evidence="1" type="ORF">KUV50_02150</name>
</gene>